<accession>A0ABS5BX49</accession>
<dbReference type="Proteomes" id="UP000676565">
    <property type="component" value="Unassembled WGS sequence"/>
</dbReference>
<keyword evidence="3" id="KW-1185">Reference proteome</keyword>
<reference evidence="2 3" key="1">
    <citation type="submission" date="2021-04" db="EMBL/GenBank/DDBJ databases">
        <authorList>
            <person name="Ivanova A."/>
        </authorList>
    </citation>
    <scope>NUCLEOTIDE SEQUENCE [LARGE SCALE GENOMIC DNA]</scope>
    <source>
        <strain evidence="2 3">G18</strain>
    </source>
</reference>
<gene>
    <name evidence="2" type="ORF">J8F10_23960</name>
</gene>
<sequence>MPIVESPVLGYPLSQGDILRGVTLFLTRANGTEAAATKFKFCLVVSRPCVLAHKPQIIVVGVKEYSEGVPHSVNTFEKVIDFMTVQRDGDGSPDQFYLGQLPGESGRFCARLDSFHTIEIPTRADARQQFVDGHRIAALSADFQRALHTRIFSAFAEMGFDDHAWPSDTDLEWLVAQGRADIKKLDGEAEQLRAAKSSHVAAGKEFTQDGQLEKIEKNLEVLQGKVAPYEAELERRLRTRDLPMVEAPPPPPQ</sequence>
<dbReference type="RefSeq" id="WP_210658179.1">
    <property type="nucleotide sequence ID" value="NZ_JAGKQQ010000001.1"/>
</dbReference>
<proteinExistence type="predicted"/>
<evidence type="ECO:0000313" key="3">
    <source>
        <dbReference type="Proteomes" id="UP000676565"/>
    </source>
</evidence>
<comment type="caution">
    <text evidence="2">The sequence shown here is derived from an EMBL/GenBank/DDBJ whole genome shotgun (WGS) entry which is preliminary data.</text>
</comment>
<dbReference type="EMBL" id="JAGKQQ010000001">
    <property type="protein sequence ID" value="MBP3958315.1"/>
    <property type="molecule type" value="Genomic_DNA"/>
</dbReference>
<evidence type="ECO:0000313" key="2">
    <source>
        <dbReference type="EMBL" id="MBP3958315.1"/>
    </source>
</evidence>
<name>A0ABS5BX49_9BACT</name>
<organism evidence="2 3">
    <name type="scientific">Gemmata palustris</name>
    <dbReference type="NCBI Taxonomy" id="2822762"/>
    <lineage>
        <taxon>Bacteria</taxon>
        <taxon>Pseudomonadati</taxon>
        <taxon>Planctomycetota</taxon>
        <taxon>Planctomycetia</taxon>
        <taxon>Gemmatales</taxon>
        <taxon>Gemmataceae</taxon>
        <taxon>Gemmata</taxon>
    </lineage>
</organism>
<feature type="coiled-coil region" evidence="1">
    <location>
        <begin position="175"/>
        <end position="232"/>
    </location>
</feature>
<protein>
    <submittedName>
        <fullName evidence="2">Uncharacterized protein</fullName>
    </submittedName>
</protein>
<evidence type="ECO:0000256" key="1">
    <source>
        <dbReference type="SAM" id="Coils"/>
    </source>
</evidence>
<keyword evidence="1" id="KW-0175">Coiled coil</keyword>